<name>A0ABY6HKH0_9ARCH</name>
<keyword evidence="6" id="KW-1185">Reference proteome</keyword>
<evidence type="ECO:0000259" key="4">
    <source>
        <dbReference type="Pfam" id="PF07992"/>
    </source>
</evidence>
<dbReference type="EMBL" id="CP104013">
    <property type="protein sequence ID" value="UYP44020.1"/>
    <property type="molecule type" value="Genomic_DNA"/>
</dbReference>
<dbReference type="EC" id="1.18.1.-" evidence="5"/>
<keyword evidence="3" id="KW-0274">FAD</keyword>
<evidence type="ECO:0000256" key="3">
    <source>
        <dbReference type="ARBA" id="ARBA00022827"/>
    </source>
</evidence>
<comment type="cofactor">
    <cofactor evidence="1">
        <name>FAD</name>
        <dbReference type="ChEBI" id="CHEBI:57692"/>
    </cofactor>
</comment>
<dbReference type="Pfam" id="PF07992">
    <property type="entry name" value="Pyr_redox_2"/>
    <property type="match status" value="1"/>
</dbReference>
<sequence length="426" mass="48300">MVKKYKPGIVVIGGGQAGIHAIEEIRKSDGKIRIYLIDHDKHLFYFRAALKYFVKKQIELPNLNARMDNFIKKSNVTFFQDEVKNIDRDHQFVYTENSLEIPYTKLLIATGGIPFIPPSLRKDVDGIFPMHSLEDTLNICEKADSGIYKKIVILGAGVLGTELAESLIERGVSVSILTRGYVLVPKMLDTKSSAIVVKKYQKLGMDIQFNESISEIHTDESGQLTAITNSKNEKIECDCLCVCTGIRRNIQLAQECNLETDNGIKVNQFLQTSDPNIFAAGDVVEYYIPELKTHKLIDLWGPAGKMGKIAGNNMTRDHITYNLGTFHAYTIFAGLNCHVIGEFNPKNPSEYEILETEYLVRDQVCLFRLILQDNLIKGVFSLGEARHPMILEKIITLKKQIPSNITKSMLLERGFDFERILYYQEH</sequence>
<evidence type="ECO:0000313" key="6">
    <source>
        <dbReference type="Proteomes" id="UP001208689"/>
    </source>
</evidence>
<dbReference type="SUPFAM" id="SSF51905">
    <property type="entry name" value="FAD/NAD(P)-binding domain"/>
    <property type="match status" value="2"/>
</dbReference>
<gene>
    <name evidence="5" type="ORF">NEF87_000305</name>
</gene>
<keyword evidence="5" id="KW-0560">Oxidoreductase</keyword>
<dbReference type="InterPro" id="IPR023753">
    <property type="entry name" value="FAD/NAD-binding_dom"/>
</dbReference>
<dbReference type="InterPro" id="IPR036188">
    <property type="entry name" value="FAD/NAD-bd_sf"/>
</dbReference>
<reference evidence="5" key="1">
    <citation type="submission" date="2022-09" db="EMBL/GenBank/DDBJ databases">
        <title>Actin cytoskeleton and complex cell architecture in an #Asgard archaeon.</title>
        <authorList>
            <person name="Ponce Toledo R.I."/>
            <person name="Schleper C."/>
            <person name="Rodrigues Oliveira T."/>
            <person name="Wollweber F."/>
            <person name="Xu J."/>
            <person name="Rittmann S."/>
            <person name="Klingl A."/>
            <person name="Pilhofer M."/>
        </authorList>
    </citation>
    <scope>NUCLEOTIDE SEQUENCE</scope>
    <source>
        <strain evidence="5">B-35</strain>
    </source>
</reference>
<dbReference type="InterPro" id="IPR050260">
    <property type="entry name" value="FAD-bd_OxRdtase"/>
</dbReference>
<feature type="domain" description="FAD/NAD(P)-binding" evidence="4">
    <location>
        <begin position="9"/>
        <end position="306"/>
    </location>
</feature>
<dbReference type="PRINTS" id="PR00411">
    <property type="entry name" value="PNDRDTASEI"/>
</dbReference>
<dbReference type="PANTHER" id="PTHR43429:SF3">
    <property type="entry name" value="NITRITE REDUCTASE [NAD(P)H]"/>
    <property type="match status" value="1"/>
</dbReference>
<dbReference type="PANTHER" id="PTHR43429">
    <property type="entry name" value="PYRIDINE NUCLEOTIDE-DISULFIDE OXIDOREDUCTASE DOMAIN-CONTAINING"/>
    <property type="match status" value="1"/>
</dbReference>
<evidence type="ECO:0000256" key="2">
    <source>
        <dbReference type="ARBA" id="ARBA00022630"/>
    </source>
</evidence>
<organism evidence="5 6">
    <name type="scientific">Candidatus Lokiarchaeum ossiferum</name>
    <dbReference type="NCBI Taxonomy" id="2951803"/>
    <lineage>
        <taxon>Archaea</taxon>
        <taxon>Promethearchaeati</taxon>
        <taxon>Promethearchaeota</taxon>
        <taxon>Promethearchaeia</taxon>
        <taxon>Promethearchaeales</taxon>
        <taxon>Promethearchaeaceae</taxon>
        <taxon>Candidatus Lokiarchaeum</taxon>
    </lineage>
</organism>
<dbReference type="Proteomes" id="UP001208689">
    <property type="component" value="Chromosome"/>
</dbReference>
<keyword evidence="2" id="KW-0285">Flavoprotein</keyword>
<evidence type="ECO:0000313" key="5">
    <source>
        <dbReference type="EMBL" id="UYP44020.1"/>
    </source>
</evidence>
<dbReference type="GO" id="GO:0016491">
    <property type="term" value="F:oxidoreductase activity"/>
    <property type="evidence" value="ECO:0007669"/>
    <property type="project" value="UniProtKB-KW"/>
</dbReference>
<proteinExistence type="predicted"/>
<accession>A0ABY6HKH0</accession>
<protein>
    <submittedName>
        <fullName evidence="5">Nitric oxide reductase FlRd-NAD(+) reductase</fullName>
        <ecNumber evidence="5">1.18.1.-</ecNumber>
    </submittedName>
</protein>
<dbReference type="Gene3D" id="3.50.50.60">
    <property type="entry name" value="FAD/NAD(P)-binding domain"/>
    <property type="match status" value="2"/>
</dbReference>
<dbReference type="PRINTS" id="PR00368">
    <property type="entry name" value="FADPNR"/>
</dbReference>
<evidence type="ECO:0000256" key="1">
    <source>
        <dbReference type="ARBA" id="ARBA00001974"/>
    </source>
</evidence>